<dbReference type="EMBL" id="EF087573">
    <property type="protein sequence ID" value="ABK26811.1"/>
    <property type="molecule type" value="mRNA"/>
</dbReference>
<proteinExistence type="evidence at transcript level"/>
<sequence length="39" mass="4429">MSEKCTVSANLSQHCPSILKMPLAVKRSLRKQSRLENML</sequence>
<protein>
    <submittedName>
        <fullName evidence="1">Uncharacterized protein</fullName>
    </submittedName>
</protein>
<organism evidence="1">
    <name type="scientific">Picea sitchensis</name>
    <name type="common">Sitka spruce</name>
    <name type="synonym">Pinus sitchensis</name>
    <dbReference type="NCBI Taxonomy" id="3332"/>
    <lineage>
        <taxon>Eukaryota</taxon>
        <taxon>Viridiplantae</taxon>
        <taxon>Streptophyta</taxon>
        <taxon>Embryophyta</taxon>
        <taxon>Tracheophyta</taxon>
        <taxon>Spermatophyta</taxon>
        <taxon>Pinopsida</taxon>
        <taxon>Pinidae</taxon>
        <taxon>Conifers I</taxon>
        <taxon>Pinales</taxon>
        <taxon>Pinaceae</taxon>
        <taxon>Picea</taxon>
    </lineage>
</organism>
<name>A9P1Q0_PICSI</name>
<reference evidence="1" key="1">
    <citation type="journal article" date="2008" name="BMC Genomics">
        <title>A conifer genomics resource of 200,000 spruce (Picea spp.) ESTs and 6,464 high-quality, sequence-finished full-length cDNAs for Sitka spruce (Picea sitchensis).</title>
        <authorList>
            <person name="Ralph S.G."/>
            <person name="Chun H.J."/>
            <person name="Kolosova N."/>
            <person name="Cooper D."/>
            <person name="Oddy C."/>
            <person name="Ritland C.E."/>
            <person name="Kirkpatrick R."/>
            <person name="Moore R."/>
            <person name="Barber S."/>
            <person name="Holt R.A."/>
            <person name="Jones S.J."/>
            <person name="Marra M.A."/>
            <person name="Douglas C.J."/>
            <person name="Ritland K."/>
            <person name="Bohlmann J."/>
        </authorList>
    </citation>
    <scope>NUCLEOTIDE SEQUENCE</scope>
    <source>
        <tissue evidence="1">Green portion of the leader tissue</tissue>
    </source>
</reference>
<accession>A9P1Q0</accession>
<evidence type="ECO:0000313" key="1">
    <source>
        <dbReference type="EMBL" id="ABK26811.1"/>
    </source>
</evidence>
<dbReference type="AlphaFoldDB" id="A9P1Q0"/>